<dbReference type="RefSeq" id="YP_010649387.1">
    <property type="nucleotide sequence ID" value="NC_070767.1"/>
</dbReference>
<dbReference type="Proteomes" id="UP000276426">
    <property type="component" value="Segment"/>
</dbReference>
<dbReference type="KEGG" id="vg:77924938"/>
<dbReference type="InterPro" id="IPR027417">
    <property type="entry name" value="P-loop_NTPase"/>
</dbReference>
<sequence>MSAFDVEELDRLGFEPVKTRAPGEPSYATKPTIGAKHDLFQIELIAKVLGIPLMPWQRYVSRVASERSLTDPRRFRYHTVILTVPRQSGKTTLMRAILTQRGLMSRARSAFYTAQTGKDATARWKDLIKQLEGSCLGQYTDTKLAQGSQSLTFSNGSSISPFAPTPKSLHGYTPHDVMLDEIFEWDSEQGEALLGAVKPAQITLLDRQLWEVSTMGTEDSHFLNDQIDKGRAAVNDPDSGIAYFEWSLEDGLDSYDPANWDFHPALGYTITKQDLMEATVNHSVGEWERAYMNRRTKVKTKFIPDEILDKVMGEVSPPATIADVHLAYDVDPKQDGGASIMAAWKDHASGKIHAKVYKLEPGRSWLTGAMQDAIAVRAGRYCYDNTAINRHYSGLINNELVQPTNTGDFTTACMMLPELIKQGQVVIAPEWQDRDVVRNGVTVSEPEDIVKSAIQSVTTRPLGEGWAFSRKLSSGDISIAVGLALAVKSASHTVQGEAPKIRF</sequence>
<reference evidence="1 2" key="1">
    <citation type="submission" date="2018-09" db="EMBL/GenBank/DDBJ databases">
        <authorList>
            <person name="Fryberger R.B."/>
            <person name="Stoner T.H."/>
            <person name="Garlena R.A."/>
            <person name="Russell D.A."/>
            <person name="Pope W.H."/>
            <person name="Jacobs-Sera D."/>
            <person name="Hatfull G.F."/>
        </authorList>
    </citation>
    <scope>NUCLEOTIDE SEQUENCE [LARGE SCALE GENOMIC DNA]</scope>
</reference>
<accession>A0A3G2KDA6</accession>
<dbReference type="GeneID" id="77924938"/>
<gene>
    <name evidence="1" type="primary">3</name>
    <name evidence="1" type="ORF">PBI_ATRAXA_3</name>
</gene>
<dbReference type="EMBL" id="MH834597">
    <property type="protein sequence ID" value="AYN56959.1"/>
    <property type="molecule type" value="Genomic_DNA"/>
</dbReference>
<dbReference type="Gene3D" id="3.40.50.300">
    <property type="entry name" value="P-loop containing nucleotide triphosphate hydrolases"/>
    <property type="match status" value="1"/>
</dbReference>
<proteinExistence type="predicted"/>
<name>A0A3G2KDA6_9CAUD</name>
<protein>
    <submittedName>
        <fullName evidence="1">Terminase</fullName>
    </submittedName>
</protein>
<evidence type="ECO:0000313" key="1">
    <source>
        <dbReference type="EMBL" id="AYN56959.1"/>
    </source>
</evidence>
<evidence type="ECO:0000313" key="2">
    <source>
        <dbReference type="Proteomes" id="UP000276426"/>
    </source>
</evidence>
<organism evidence="1 2">
    <name type="scientific">Arthrobacter phage Atraxa</name>
    <dbReference type="NCBI Taxonomy" id="2419947"/>
    <lineage>
        <taxon>Viruses</taxon>
        <taxon>Duplodnaviria</taxon>
        <taxon>Heunggongvirae</taxon>
        <taxon>Uroviricota</taxon>
        <taxon>Caudoviricetes</taxon>
        <taxon>Atraxavirus</taxon>
        <taxon>Atraxavirus atraxa</taxon>
    </lineage>
</organism>
<keyword evidence="2" id="KW-1185">Reference proteome</keyword>